<evidence type="ECO:0000259" key="2">
    <source>
        <dbReference type="Pfam" id="PF06863"/>
    </source>
</evidence>
<reference evidence="3 7" key="2">
    <citation type="submission" date="2019-04" db="EMBL/GenBank/DDBJ databases">
        <authorList>
            <consortium name="GenomeTrakr network: Whole genome sequencing for foodborne pathogen traceback"/>
        </authorList>
    </citation>
    <scope>NUCLEOTIDE SEQUENCE [LARGE SCALE GENOMIC DNA]</scope>
    <source>
        <strain evidence="3 7">CFSAN072474</strain>
    </source>
</reference>
<dbReference type="Pfam" id="PF06863">
    <property type="entry name" value="DUF1254"/>
    <property type="match status" value="1"/>
</dbReference>
<dbReference type="Gene3D" id="2.60.120.600">
    <property type="entry name" value="Domain of unknown function DUF1214, C-terminal domain"/>
    <property type="match status" value="1"/>
</dbReference>
<dbReference type="InterPro" id="IPR010679">
    <property type="entry name" value="DUF1254"/>
</dbReference>
<reference evidence="5" key="4">
    <citation type="submission" date="2019-10" db="EMBL/GenBank/DDBJ databases">
        <authorList>
            <consortium name="NCBI Pathogen Detection Project"/>
        </authorList>
    </citation>
    <scope>NUCLEOTIDE SEQUENCE</scope>
    <source>
        <strain evidence="5">09CEB371LM</strain>
    </source>
</reference>
<evidence type="ECO:0000259" key="1">
    <source>
        <dbReference type="Pfam" id="PF06742"/>
    </source>
</evidence>
<feature type="domain" description="DUF1214" evidence="1">
    <location>
        <begin position="294"/>
        <end position="406"/>
    </location>
</feature>
<organism evidence="4 6">
    <name type="scientific">Listeria monocytogenes</name>
    <dbReference type="NCBI Taxonomy" id="1639"/>
    <lineage>
        <taxon>Bacteria</taxon>
        <taxon>Bacillati</taxon>
        <taxon>Bacillota</taxon>
        <taxon>Bacilli</taxon>
        <taxon>Bacillales</taxon>
        <taxon>Listeriaceae</taxon>
        <taxon>Listeria</taxon>
    </lineage>
</organism>
<evidence type="ECO:0000313" key="6">
    <source>
        <dbReference type="Proteomes" id="UP000467536"/>
    </source>
</evidence>
<dbReference type="Proteomes" id="UP000467536">
    <property type="component" value="Unassembled WGS sequence"/>
</dbReference>
<dbReference type="EMBL" id="AANEHK010000013">
    <property type="protein sequence ID" value="EDO0986852.1"/>
    <property type="molecule type" value="Genomic_DNA"/>
</dbReference>
<dbReference type="EMBL" id="DAAEEB010000013">
    <property type="protein sequence ID" value="HAA8054312.1"/>
    <property type="molecule type" value="Genomic_DNA"/>
</dbReference>
<dbReference type="AlphaFoldDB" id="A0A3D7VJ76"/>
<dbReference type="EMBL" id="AABEKY010000002">
    <property type="protein sequence ID" value="EAG9386935.1"/>
    <property type="molecule type" value="Genomic_DNA"/>
</dbReference>
<dbReference type="SUPFAM" id="SSF160935">
    <property type="entry name" value="VPA0735-like"/>
    <property type="match status" value="1"/>
</dbReference>
<dbReference type="InterPro" id="IPR037050">
    <property type="entry name" value="DUF1254_sf"/>
</dbReference>
<dbReference type="Proteomes" id="UP000522199">
    <property type="component" value="Unassembled WGS sequence"/>
</dbReference>
<dbReference type="Proteomes" id="UP000840039">
    <property type="component" value="Unassembled WGS sequence"/>
</dbReference>
<dbReference type="Gene3D" id="2.60.40.1610">
    <property type="entry name" value="Domain of unknown function DUF1254"/>
    <property type="match status" value="1"/>
</dbReference>
<gene>
    <name evidence="3" type="ORF">CW845_05480</name>
    <name evidence="4" type="ORF">FV747_12690</name>
    <name evidence="5" type="ORF">GHH22_14305</name>
</gene>
<proteinExistence type="predicted"/>
<reference evidence="4 6" key="3">
    <citation type="submission" date="2019-08" db="EMBL/GenBank/DDBJ databases">
        <authorList>
            <person name="Ashton P.M."/>
            <person name="Dallman T."/>
            <person name="Nair S."/>
            <person name="De Pinna E."/>
            <person name="Peters T."/>
            <person name="Grant K."/>
        </authorList>
    </citation>
    <scope>NUCLEOTIDE SEQUENCE [LARGE SCALE GENOMIC DNA]</scope>
    <source>
        <strain evidence="4 6">788324</strain>
    </source>
</reference>
<dbReference type="InterPro" id="IPR037049">
    <property type="entry name" value="DUF1214_C_sf"/>
</dbReference>
<evidence type="ECO:0000313" key="5">
    <source>
        <dbReference type="EMBL" id="HAA8054312.1"/>
    </source>
</evidence>
<name>A0A3D7VJ76_LISMN</name>
<dbReference type="PANTHER" id="PTHR36509:SF2">
    <property type="entry name" value="BLL3101 PROTEIN"/>
    <property type="match status" value="1"/>
</dbReference>
<evidence type="ECO:0000313" key="3">
    <source>
        <dbReference type="EMBL" id="EAG9386935.1"/>
    </source>
</evidence>
<protein>
    <submittedName>
        <fullName evidence="4">DUF1254 domain-containing protein</fullName>
    </submittedName>
</protein>
<dbReference type="Pfam" id="PF06742">
    <property type="entry name" value="DUF1214"/>
    <property type="match status" value="1"/>
</dbReference>
<dbReference type="RefSeq" id="WP_072219551.1">
    <property type="nucleotide sequence ID" value="NZ_BBRP01000001.1"/>
</dbReference>
<sequence length="422" mass="47722">MIMNANLEVNAEVVKESYVYLLSRYLVLRQENFDTKEDKIPYNTLKHNSISPADANFVNPNFDVVYSEAWIAVDDENAVILEVPEIKNRYYTVQLLDGWGEVVTNINERNYPEHPHGKFAFVKKGTNPSVPSDAVKIELPSEKVKVLLRVEQKDDPEGAVKLQKAFKFDAPDNIKIKEPLEIPHFTNAEFLLEEIYSNLEELLATYPDKMPRATEFQDKARQVAAYIELGDEQKAEVRNLIVKEAIPYFTNGAKGFGTQKGGWSVTYVAGAFENDILARAIINYGGIWANSIQEALYFIGQKGTDNELLTGDKVYKIYFPADELPSELADAFWSVTLYSVPDYHVIPNKLNKFCINNYSGPKLSEDGSLTLYIASEKPADVDPGNWLPSKAGKEFSLNFRLYVPKKEVLEGKVFLPPLEVIK</sequence>
<evidence type="ECO:0000313" key="7">
    <source>
        <dbReference type="Proteomes" id="UP000522199"/>
    </source>
</evidence>
<comment type="caution">
    <text evidence="4">The sequence shown here is derived from an EMBL/GenBank/DDBJ whole genome shotgun (WGS) entry which is preliminary data.</text>
</comment>
<evidence type="ECO:0000313" key="4">
    <source>
        <dbReference type="EMBL" id="EDO0986852.1"/>
    </source>
</evidence>
<feature type="domain" description="DUF1254" evidence="2">
    <location>
        <begin position="43"/>
        <end position="168"/>
    </location>
</feature>
<reference evidence="5" key="1">
    <citation type="journal article" date="2018" name="Genome Biol.">
        <title>SKESA: strategic k-mer extension for scrupulous assemblies.</title>
        <authorList>
            <person name="Souvorov A."/>
            <person name="Agarwala R."/>
            <person name="Lipman D.J."/>
        </authorList>
    </citation>
    <scope>NUCLEOTIDE SEQUENCE [LARGE SCALE GENOMIC DNA]</scope>
    <source>
        <strain evidence="5">09CEB371LM</strain>
    </source>
</reference>
<dbReference type="PANTHER" id="PTHR36509">
    <property type="entry name" value="BLL3101 PROTEIN"/>
    <property type="match status" value="1"/>
</dbReference>
<dbReference type="InterPro" id="IPR010621">
    <property type="entry name" value="DUF1214"/>
</dbReference>
<accession>A0A3D7VJ76</accession>